<feature type="region of interest" description="Disordered" evidence="1">
    <location>
        <begin position="21"/>
        <end position="52"/>
    </location>
</feature>
<dbReference type="AlphaFoldDB" id="A0A511TJJ8"/>
<dbReference type="Gene3D" id="2.60.40.10">
    <property type="entry name" value="Immunoglobulins"/>
    <property type="match status" value="2"/>
</dbReference>
<sequence>MHARPWWAIALAGTLAGCIVESGLDDPPDWDDDPSEPRPDPSTPRPQPSAPDFRVELVSGPQALGTGEQRVQARLCNDGAGSGMTEAAFFLTASSAPGTSEFHLGASPRSSLRAGECREVSASVSAHAIPEGDYFLSARVDPDGLVTEDSEANNERLGNAVFVDRTPPPTPAPTWAQAGSGTTRALTLHTEAGATVRVYQGPGCTGTEVGYTVANAGNYCEVPVSVPNGPGARYSARAYDAVGNASQCSPAVDYPYGPGTPRMAPVLLSTSPTSPGGSLQPVFNGRAEPRVTVEVFRTANCQGPVEKTVTTDDIGLFYAQVNVAKNAKVTVSARATAAGGYDSASTCSNPLEYQHDGEPPEPPRVTDVKWQYLNNGQQLVITGTAEPHATVGIFVDVACTGTPTRTVQADAQGRFSTVAPFGPGGSHRVFLAAKDACGNVSTCAEGPAYELRCPPGTADCDGRSSNGCEVDLTANPNHCGTCGNSCQDGPYADGVCVAATCGQTCVPGYYDCDGKASNGCESRTVCQPTNTCTIDKPSELMITHLSVVEDPVRTAPGGAWHFGTVMREMNGGQDPSELVRAWLKTWLEKQHVNGLAIPPRPEMQTKVLGPWETRSGGPSKPLDFNSAPFRLLAIVNRIDLREQGVTAGEGRFIYGVVAPNGEPLEFTVILEYALPGTTPQAIQSWASDWHALGAVKVGNAGYNAKLQALTDRFVKAGVMTGRHQGSALNQIRTNEIELEEPWELREFVLSPLGLMPTTMKLTPANHFENTQMLASYLTENSAAVLEERHTVPDSMGGIPFLGAHSLVPLDFFWRAPNVSNEVRHKFSLNTCSGCHAGETQTEFVHVSARASGRTSTLSPYLRGTTVTDPVTKSIRTFDDLTRRAEDLKALVCAPTAGLKSVGLAPSNLPRARVH</sequence>
<dbReference type="PROSITE" id="PS51257">
    <property type="entry name" value="PROKAR_LIPOPROTEIN"/>
    <property type="match status" value="1"/>
</dbReference>
<evidence type="ECO:0000259" key="2">
    <source>
        <dbReference type="Pfam" id="PF07705"/>
    </source>
</evidence>
<evidence type="ECO:0000313" key="4">
    <source>
        <dbReference type="EMBL" id="SEU37216.1"/>
    </source>
</evidence>
<gene>
    <name evidence="3" type="ORF">MFU01_85490</name>
    <name evidence="4" type="ORF">SAMN05443572_11217</name>
</gene>
<evidence type="ECO:0000313" key="6">
    <source>
        <dbReference type="Proteomes" id="UP000321514"/>
    </source>
</evidence>
<reference evidence="4 5" key="1">
    <citation type="submission" date="2016-10" db="EMBL/GenBank/DDBJ databases">
        <authorList>
            <person name="Varghese N."/>
            <person name="Submissions S."/>
        </authorList>
    </citation>
    <scope>NUCLEOTIDE SEQUENCE [LARGE SCALE GENOMIC DNA]</scope>
    <source>
        <strain evidence="4 5">DSM 16525</strain>
    </source>
</reference>
<dbReference type="SUPFAM" id="SSF57184">
    <property type="entry name" value="Growth factor receptor domain"/>
    <property type="match status" value="1"/>
</dbReference>
<dbReference type="Proteomes" id="UP000321514">
    <property type="component" value="Unassembled WGS sequence"/>
</dbReference>
<dbReference type="STRING" id="1334629.MFUL124B02_41525"/>
<dbReference type="EMBL" id="FOIB01000012">
    <property type="protein sequence ID" value="SEU37216.1"/>
    <property type="molecule type" value="Genomic_DNA"/>
</dbReference>
<feature type="compositionally biased region" description="Pro residues" evidence="1">
    <location>
        <begin position="40"/>
        <end position="49"/>
    </location>
</feature>
<protein>
    <submittedName>
        <fullName evidence="4">CARDB protein</fullName>
    </submittedName>
</protein>
<dbReference type="InterPro" id="IPR011635">
    <property type="entry name" value="CARDB"/>
</dbReference>
<reference evidence="3 6" key="2">
    <citation type="submission" date="2019-07" db="EMBL/GenBank/DDBJ databases">
        <title>Whole genome shotgun sequence of Myxococcus fulvus NBRC 100333.</title>
        <authorList>
            <person name="Hosoyama A."/>
            <person name="Uohara A."/>
            <person name="Ohji S."/>
            <person name="Ichikawa N."/>
        </authorList>
    </citation>
    <scope>NUCLEOTIDE SEQUENCE [LARGE SCALE GENOMIC DNA]</scope>
    <source>
        <strain evidence="3 6">NBRC 100333</strain>
    </source>
</reference>
<dbReference type="OrthoDB" id="5480711at2"/>
<dbReference type="InterPro" id="IPR013783">
    <property type="entry name" value="Ig-like_fold"/>
</dbReference>
<name>A0A511TJJ8_MYXFU</name>
<comment type="caution">
    <text evidence="3">The sequence shown here is derived from an EMBL/GenBank/DDBJ whole genome shotgun (WGS) entry which is preliminary data.</text>
</comment>
<feature type="compositionally biased region" description="Acidic residues" evidence="1">
    <location>
        <begin position="23"/>
        <end position="34"/>
    </location>
</feature>
<accession>A0A511TJJ8</accession>
<evidence type="ECO:0000313" key="5">
    <source>
        <dbReference type="Proteomes" id="UP000183760"/>
    </source>
</evidence>
<dbReference type="InterPro" id="IPR009030">
    <property type="entry name" value="Growth_fac_rcpt_cys_sf"/>
</dbReference>
<dbReference type="EMBL" id="BJXR01000084">
    <property type="protein sequence ID" value="GEN13512.1"/>
    <property type="molecule type" value="Genomic_DNA"/>
</dbReference>
<dbReference type="Proteomes" id="UP000183760">
    <property type="component" value="Unassembled WGS sequence"/>
</dbReference>
<proteinExistence type="predicted"/>
<evidence type="ECO:0000313" key="3">
    <source>
        <dbReference type="EMBL" id="GEN13512.1"/>
    </source>
</evidence>
<organism evidence="3 6">
    <name type="scientific">Myxococcus fulvus</name>
    <dbReference type="NCBI Taxonomy" id="33"/>
    <lineage>
        <taxon>Bacteria</taxon>
        <taxon>Pseudomonadati</taxon>
        <taxon>Myxococcota</taxon>
        <taxon>Myxococcia</taxon>
        <taxon>Myxococcales</taxon>
        <taxon>Cystobacterineae</taxon>
        <taxon>Myxococcaceae</taxon>
        <taxon>Myxococcus</taxon>
    </lineage>
</organism>
<evidence type="ECO:0000256" key="1">
    <source>
        <dbReference type="SAM" id="MobiDB-lite"/>
    </source>
</evidence>
<dbReference type="RefSeq" id="WP_074958098.1">
    <property type="nucleotide sequence ID" value="NZ_BJXR01000084.1"/>
</dbReference>
<dbReference type="Pfam" id="PF07705">
    <property type="entry name" value="CARDB"/>
    <property type="match status" value="1"/>
</dbReference>
<feature type="domain" description="CARDB" evidence="2">
    <location>
        <begin position="51"/>
        <end position="155"/>
    </location>
</feature>
<keyword evidence="5" id="KW-1185">Reference proteome</keyword>